<keyword evidence="2 3" id="KW-1015">Disulfide bond</keyword>
<feature type="disulfide bond" evidence="3">
    <location>
        <begin position="200"/>
        <end position="227"/>
    </location>
</feature>
<comment type="caution">
    <text evidence="3">Lacks conserved residue(s) required for the propagation of feature annotation.</text>
</comment>
<sequence length="268" mass="30006">MVWACNEDGKREDAKENDRDEVCKKNTARETKKAMREADNRKCASERRRMEVIKGGRKEGEGGILLNWPGHRLETDGDDDDACGGNITEQRLIKSPVNNNQHNSRVRCNWLITAPVGKRVTLRFTSLKIEQHMSCNYDYIEPYDDKTTSEKKRMGRYCGDLDSDPPTIHSTGRYLSLLFVTDGSSQGEGFLASVMFTTVCGGITNVSQQSQTLRYPASGKYATFLDCAWTLVAPLGQIVQLQITSLDIASCFNMSTASCDCDYLEVLN</sequence>
<keyword evidence="1" id="KW-0677">Repeat</keyword>
<feature type="region of interest" description="Disordered" evidence="4">
    <location>
        <begin position="1"/>
        <end position="21"/>
    </location>
</feature>
<dbReference type="PANTHER" id="PTHR24251">
    <property type="entry name" value="OVOCHYMASE-RELATED"/>
    <property type="match status" value="1"/>
</dbReference>
<dbReference type="AlphaFoldDB" id="A0A7R9IUL9"/>
<evidence type="ECO:0000256" key="1">
    <source>
        <dbReference type="ARBA" id="ARBA00022737"/>
    </source>
</evidence>
<dbReference type="PROSITE" id="PS01180">
    <property type="entry name" value="CUB"/>
    <property type="match status" value="2"/>
</dbReference>
<dbReference type="InterPro" id="IPR000859">
    <property type="entry name" value="CUB_dom"/>
</dbReference>
<organism evidence="6">
    <name type="scientific">Timema tahoe</name>
    <dbReference type="NCBI Taxonomy" id="61484"/>
    <lineage>
        <taxon>Eukaryota</taxon>
        <taxon>Metazoa</taxon>
        <taxon>Ecdysozoa</taxon>
        <taxon>Arthropoda</taxon>
        <taxon>Hexapoda</taxon>
        <taxon>Insecta</taxon>
        <taxon>Pterygota</taxon>
        <taxon>Neoptera</taxon>
        <taxon>Polyneoptera</taxon>
        <taxon>Phasmatodea</taxon>
        <taxon>Timematodea</taxon>
        <taxon>Timematoidea</taxon>
        <taxon>Timematidae</taxon>
        <taxon>Timema</taxon>
    </lineage>
</organism>
<feature type="compositionally biased region" description="Basic and acidic residues" evidence="4">
    <location>
        <begin position="7"/>
        <end position="21"/>
    </location>
</feature>
<evidence type="ECO:0000259" key="5">
    <source>
        <dbReference type="PROSITE" id="PS01180"/>
    </source>
</evidence>
<proteinExistence type="predicted"/>
<feature type="domain" description="CUB" evidence="5">
    <location>
        <begin position="83"/>
        <end position="197"/>
    </location>
</feature>
<dbReference type="InterPro" id="IPR035914">
    <property type="entry name" value="Sperma_CUB_dom_sf"/>
</dbReference>
<evidence type="ECO:0000256" key="4">
    <source>
        <dbReference type="SAM" id="MobiDB-lite"/>
    </source>
</evidence>
<dbReference type="Pfam" id="PF00431">
    <property type="entry name" value="CUB"/>
    <property type="match status" value="2"/>
</dbReference>
<dbReference type="SMART" id="SM00042">
    <property type="entry name" value="CUB"/>
    <property type="match status" value="1"/>
</dbReference>
<evidence type="ECO:0000256" key="3">
    <source>
        <dbReference type="PROSITE-ProRule" id="PRU00059"/>
    </source>
</evidence>
<dbReference type="FunFam" id="2.60.120.290:FF:000005">
    <property type="entry name" value="Procollagen C-endopeptidase enhancer 1"/>
    <property type="match status" value="1"/>
</dbReference>
<dbReference type="SUPFAM" id="SSF49854">
    <property type="entry name" value="Spermadhesin, CUB domain"/>
    <property type="match status" value="2"/>
</dbReference>
<dbReference type="CDD" id="cd00041">
    <property type="entry name" value="CUB"/>
    <property type="match status" value="2"/>
</dbReference>
<dbReference type="PANTHER" id="PTHR24251:SF37">
    <property type="entry name" value="CUB DOMAIN-CONTAINING PROTEIN"/>
    <property type="match status" value="1"/>
</dbReference>
<dbReference type="EMBL" id="OE021693">
    <property type="protein sequence ID" value="CAD7464717.1"/>
    <property type="molecule type" value="Genomic_DNA"/>
</dbReference>
<protein>
    <recommendedName>
        <fullName evidence="5">CUB domain-containing protein</fullName>
    </recommendedName>
</protein>
<accession>A0A7R9IUL9</accession>
<evidence type="ECO:0000313" key="6">
    <source>
        <dbReference type="EMBL" id="CAD7464717.1"/>
    </source>
</evidence>
<gene>
    <name evidence="6" type="ORF">TTEB3V08_LOCUS12594</name>
</gene>
<name>A0A7R9IUL9_9NEOP</name>
<evidence type="ECO:0000256" key="2">
    <source>
        <dbReference type="ARBA" id="ARBA00023157"/>
    </source>
</evidence>
<reference evidence="6" key="1">
    <citation type="submission" date="2020-11" db="EMBL/GenBank/DDBJ databases">
        <authorList>
            <person name="Tran Van P."/>
        </authorList>
    </citation>
    <scope>NUCLEOTIDE SEQUENCE</scope>
</reference>
<feature type="domain" description="CUB" evidence="5">
    <location>
        <begin position="200"/>
        <end position="268"/>
    </location>
</feature>
<dbReference type="Gene3D" id="2.60.120.290">
    <property type="entry name" value="Spermadhesin, CUB domain"/>
    <property type="match status" value="2"/>
</dbReference>